<dbReference type="AlphaFoldDB" id="A0A183T9V1"/>
<gene>
    <name evidence="1" type="ORF">SSLN_LOCUS13249</name>
</gene>
<proteinExistence type="predicted"/>
<evidence type="ECO:0000313" key="1">
    <source>
        <dbReference type="EMBL" id="VDL99634.1"/>
    </source>
</evidence>
<dbReference type="PANTHER" id="PTHR45913:SF5">
    <property type="entry name" value="GENERAL TRANSCRIPTION FACTOR II-I REPEAT DOMAIN-CONTAINING PROTEIN 2A-LIKE PROTEIN"/>
    <property type="match status" value="1"/>
</dbReference>
<organism evidence="3">
    <name type="scientific">Schistocephalus solidus</name>
    <name type="common">Tapeworm</name>
    <dbReference type="NCBI Taxonomy" id="70667"/>
    <lineage>
        <taxon>Eukaryota</taxon>
        <taxon>Metazoa</taxon>
        <taxon>Spiralia</taxon>
        <taxon>Lophotrochozoa</taxon>
        <taxon>Platyhelminthes</taxon>
        <taxon>Cestoda</taxon>
        <taxon>Eucestoda</taxon>
        <taxon>Diphyllobothriidea</taxon>
        <taxon>Diphyllobothriidae</taxon>
        <taxon>Schistocephalus</taxon>
    </lineage>
</organism>
<dbReference type="STRING" id="70667.A0A183T9V1"/>
<sequence length="148" mass="17164">MPKDQKQRAATSFRKVDLERRVFNPKWTDDLFFVQSGHKALCLLCNDTNSTFKRSNLKGHFDAKHAHTYRDYTADERKTESVRLQSWLDQQSSLFKTQAPKASEAAERRIRASYEVSLLISKKMHPSTDADFGMDFIFAAVDVIYTEH</sequence>
<evidence type="ECO:0000313" key="3">
    <source>
        <dbReference type="WBParaSite" id="SSLN_0001375201-mRNA-1"/>
    </source>
</evidence>
<reference evidence="3" key="1">
    <citation type="submission" date="2016-06" db="UniProtKB">
        <authorList>
            <consortium name="WormBaseParasite"/>
        </authorList>
    </citation>
    <scope>IDENTIFICATION</scope>
</reference>
<accession>A0A183T9V1</accession>
<dbReference type="PANTHER" id="PTHR45913">
    <property type="entry name" value="EPM2A-INTERACTING PROTEIN 1"/>
    <property type="match status" value="1"/>
</dbReference>
<dbReference type="Proteomes" id="UP000275846">
    <property type="component" value="Unassembled WGS sequence"/>
</dbReference>
<dbReference type="WBParaSite" id="SSLN_0001375201-mRNA-1">
    <property type="protein sequence ID" value="SSLN_0001375201-mRNA-1"/>
    <property type="gene ID" value="SSLN_0001375201"/>
</dbReference>
<keyword evidence="2" id="KW-1185">Reference proteome</keyword>
<name>A0A183T9V1_SCHSO</name>
<reference evidence="1 2" key="2">
    <citation type="submission" date="2018-11" db="EMBL/GenBank/DDBJ databases">
        <authorList>
            <consortium name="Pathogen Informatics"/>
        </authorList>
    </citation>
    <scope>NUCLEOTIDE SEQUENCE [LARGE SCALE GENOMIC DNA]</scope>
    <source>
        <strain evidence="1 2">NST_G2</strain>
    </source>
</reference>
<dbReference type="EMBL" id="UYSU01037934">
    <property type="protein sequence ID" value="VDL99634.1"/>
    <property type="molecule type" value="Genomic_DNA"/>
</dbReference>
<evidence type="ECO:0000313" key="2">
    <source>
        <dbReference type="Proteomes" id="UP000275846"/>
    </source>
</evidence>
<dbReference type="OrthoDB" id="10068441at2759"/>
<protein>
    <submittedName>
        <fullName evidence="3">Zf-C2H2_12 domain-containing protein</fullName>
    </submittedName>
</protein>